<gene>
    <name evidence="4" type="ORF">HII31_01062</name>
</gene>
<evidence type="ECO:0000256" key="1">
    <source>
        <dbReference type="ARBA" id="ARBA00007398"/>
    </source>
</evidence>
<comment type="caution">
    <text evidence="4">The sequence shown here is derived from an EMBL/GenBank/DDBJ whole genome shotgun (WGS) entry which is preliminary data.</text>
</comment>
<dbReference type="SUPFAM" id="SSF88723">
    <property type="entry name" value="PIN domain-like"/>
    <property type="match status" value="1"/>
</dbReference>
<dbReference type="Gene3D" id="3.40.50.1010">
    <property type="entry name" value="5'-nuclease"/>
    <property type="match status" value="1"/>
</dbReference>
<evidence type="ECO:0000256" key="2">
    <source>
        <dbReference type="SAM" id="MobiDB-lite"/>
    </source>
</evidence>
<organism evidence="4 5">
    <name type="scientific">Pseudocercospora fuligena</name>
    <dbReference type="NCBI Taxonomy" id="685502"/>
    <lineage>
        <taxon>Eukaryota</taxon>
        <taxon>Fungi</taxon>
        <taxon>Dikarya</taxon>
        <taxon>Ascomycota</taxon>
        <taxon>Pezizomycotina</taxon>
        <taxon>Dothideomycetes</taxon>
        <taxon>Dothideomycetidae</taxon>
        <taxon>Mycosphaerellales</taxon>
        <taxon>Mycosphaerellaceae</taxon>
        <taxon>Pseudocercospora</taxon>
    </lineage>
</organism>
<comment type="similarity">
    <text evidence="1">Belongs to the asteroid family.</text>
</comment>
<feature type="region of interest" description="Disordered" evidence="2">
    <location>
        <begin position="531"/>
        <end position="571"/>
    </location>
</feature>
<evidence type="ECO:0000259" key="3">
    <source>
        <dbReference type="Pfam" id="PF12813"/>
    </source>
</evidence>
<reference evidence="4" key="1">
    <citation type="submission" date="2020-04" db="EMBL/GenBank/DDBJ databases">
        <title>Draft genome resource of the tomato pathogen Pseudocercospora fuligena.</title>
        <authorList>
            <person name="Zaccaron A."/>
        </authorList>
    </citation>
    <scope>NUCLEOTIDE SEQUENCE</scope>
    <source>
        <strain evidence="4">PF001</strain>
    </source>
</reference>
<dbReference type="EMBL" id="JABCIY010000011">
    <property type="protein sequence ID" value="KAF7197559.1"/>
    <property type="molecule type" value="Genomic_DNA"/>
</dbReference>
<accession>A0A8H6RU71</accession>
<feature type="compositionally biased region" description="Basic residues" evidence="2">
    <location>
        <begin position="543"/>
        <end position="553"/>
    </location>
</feature>
<evidence type="ECO:0000313" key="5">
    <source>
        <dbReference type="Proteomes" id="UP000660729"/>
    </source>
</evidence>
<dbReference type="PANTHER" id="PTHR15665">
    <property type="entry name" value="ASTEROID PROTEIN"/>
    <property type="match status" value="1"/>
</dbReference>
<keyword evidence="5" id="KW-1185">Reference proteome</keyword>
<protein>
    <recommendedName>
        <fullName evidence="3">Asteroid domain-containing protein</fullName>
    </recommendedName>
</protein>
<name>A0A8H6RU71_9PEZI</name>
<dbReference type="PANTHER" id="PTHR15665:SF1">
    <property type="entry name" value="PROTEIN ASTEROID HOMOLOG 1"/>
    <property type="match status" value="1"/>
</dbReference>
<dbReference type="InterPro" id="IPR029060">
    <property type="entry name" value="PIN-like_dom_sf"/>
</dbReference>
<dbReference type="OrthoDB" id="5297549at2759"/>
<dbReference type="InterPro" id="IPR039436">
    <property type="entry name" value="Asteroid_dom"/>
</dbReference>
<proteinExistence type="inferred from homology"/>
<feature type="domain" description="Asteroid" evidence="3">
    <location>
        <begin position="130"/>
        <end position="373"/>
    </location>
</feature>
<sequence length="571" mass="63675">MGIQRFGSRMRDYATRMTLGTTDSLKDTSIAIIDGPGLAHYIYYGMCDNATGPVTYRRSAEATKAWLDRLEQFGFKIDAILFDGALPSSKKDVRIDRLQNYTNRLQAFKQSSTSSLSSLDGQARKSLPPPPFLVFALVEELLLSNYADVTYVVPGEADPYCIAAAQALPADSKSITIFSDDADLLVYKASKACRIVPFRDLSESEMTSGIVLTCDAYNTSELVRRCQTPIEDLVKPAYFMSMDHHCTLEKAFQKTASSNPELREDFNDFAKSFESTMEADQLVSIRADPTSKAALASRDSRISELVHQLRADDPGGLRMYLPFLSDDPTRASAWNIGVEIRSLAYSILLQACNSESSIQEYKRSGSRIASSSIEPLEIITMASMADELVSDMKRVKAVPGLGSQLKGADGWRYLAMQHTLAHLYKEESTLPSVDEIAQVVMNREARKWHTFHLAAQYQATYYSLRMLRQLLAHASSQATTASWDASFTNLNALLADLPSVSSFFDDKAGTDRRKEHERWCGMLQVLLSRFSSSERQDSQTQSRPKKKAKKQKKTNADDARLVQNPFAMLAD</sequence>
<dbReference type="InterPro" id="IPR026832">
    <property type="entry name" value="Asteroid"/>
</dbReference>
<dbReference type="Pfam" id="PF12813">
    <property type="entry name" value="XPG_I_2"/>
    <property type="match status" value="1"/>
</dbReference>
<dbReference type="AlphaFoldDB" id="A0A8H6RU71"/>
<dbReference type="Proteomes" id="UP000660729">
    <property type="component" value="Unassembled WGS sequence"/>
</dbReference>
<evidence type="ECO:0000313" key="4">
    <source>
        <dbReference type="EMBL" id="KAF7197559.1"/>
    </source>
</evidence>